<dbReference type="InterPro" id="IPR050312">
    <property type="entry name" value="IolE/XylAMocC-like"/>
</dbReference>
<name>A0ABQ1LZ82_9BACT</name>
<comment type="caution">
    <text evidence="2">The sequence shown here is derived from an EMBL/GenBank/DDBJ whole genome shotgun (WGS) entry which is preliminary data.</text>
</comment>
<dbReference type="SUPFAM" id="SSF51658">
    <property type="entry name" value="Xylose isomerase-like"/>
    <property type="match status" value="1"/>
</dbReference>
<evidence type="ECO:0000313" key="3">
    <source>
        <dbReference type="Proteomes" id="UP000635885"/>
    </source>
</evidence>
<accession>A0ABQ1LZ82</accession>
<dbReference type="InterPro" id="IPR013022">
    <property type="entry name" value="Xyl_isomerase-like_TIM-brl"/>
</dbReference>
<dbReference type="PANTHER" id="PTHR12110">
    <property type="entry name" value="HYDROXYPYRUVATE ISOMERASE"/>
    <property type="match status" value="1"/>
</dbReference>
<dbReference type="InterPro" id="IPR036237">
    <property type="entry name" value="Xyl_isomerase-like_sf"/>
</dbReference>
<dbReference type="Proteomes" id="UP000635885">
    <property type="component" value="Unassembled WGS sequence"/>
</dbReference>
<dbReference type="PANTHER" id="PTHR12110:SF41">
    <property type="entry name" value="INOSOSE DEHYDRATASE"/>
    <property type="match status" value="1"/>
</dbReference>
<dbReference type="Pfam" id="PF01261">
    <property type="entry name" value="AP_endonuc_2"/>
    <property type="match status" value="1"/>
</dbReference>
<dbReference type="GO" id="GO:0016853">
    <property type="term" value="F:isomerase activity"/>
    <property type="evidence" value="ECO:0007669"/>
    <property type="project" value="UniProtKB-KW"/>
</dbReference>
<dbReference type="Gene3D" id="3.20.20.150">
    <property type="entry name" value="Divalent-metal-dependent TIM barrel enzymes"/>
    <property type="match status" value="1"/>
</dbReference>
<gene>
    <name evidence="2" type="ORF">GCM10010993_08660</name>
</gene>
<keyword evidence="2" id="KW-0413">Isomerase</keyword>
<feature type="domain" description="Xylose isomerase-like TIM barrel" evidence="1">
    <location>
        <begin position="35"/>
        <end position="274"/>
    </location>
</feature>
<evidence type="ECO:0000259" key="1">
    <source>
        <dbReference type="Pfam" id="PF01261"/>
    </source>
</evidence>
<protein>
    <submittedName>
        <fullName evidence="2">Sugar phosphate isomerase/epimerase IoIE</fullName>
    </submittedName>
</protein>
<organism evidence="2 3">
    <name type="scientific">Belliella aquatica</name>
    <dbReference type="NCBI Taxonomy" id="1323734"/>
    <lineage>
        <taxon>Bacteria</taxon>
        <taxon>Pseudomonadati</taxon>
        <taxon>Bacteroidota</taxon>
        <taxon>Cytophagia</taxon>
        <taxon>Cytophagales</taxon>
        <taxon>Cyclobacteriaceae</taxon>
        <taxon>Belliella</taxon>
    </lineage>
</organism>
<sequence length="299" mass="33091">MIKIANAPCSWGALEFDLEGQSKGYAEVLTEMQTSGYVGTELGDWGFMPTDPQELQRVISEKGFWIPGAFVPVALAKEEAHSDGVEKALQVAKLLVEAGFENAFIVLADENGSIPERTQNAGRIVQGMGLSHEEWAVFANGANRIAKEVKEKYGLRTVFHHHCAGYVETEDEIDTLMKMTNPNLLGLCLDMGHCMFGGGDPVRVLKNHHSRIWHVHFKDYDPKVGAKSKLEKWDYFESVKQGVFCKLGEGAVDFTTISGMLKNSGYIGWIVVEQDVLPGMGSPLLCAEHNRKYLEKLGL</sequence>
<dbReference type="EMBL" id="BMFD01000002">
    <property type="protein sequence ID" value="GGC31974.1"/>
    <property type="molecule type" value="Genomic_DNA"/>
</dbReference>
<dbReference type="RefSeq" id="WP_188440073.1">
    <property type="nucleotide sequence ID" value="NZ_BMFD01000002.1"/>
</dbReference>
<reference evidence="3" key="1">
    <citation type="journal article" date="2019" name="Int. J. Syst. Evol. Microbiol.">
        <title>The Global Catalogue of Microorganisms (GCM) 10K type strain sequencing project: providing services to taxonomists for standard genome sequencing and annotation.</title>
        <authorList>
            <consortium name="The Broad Institute Genomics Platform"/>
            <consortium name="The Broad Institute Genome Sequencing Center for Infectious Disease"/>
            <person name="Wu L."/>
            <person name="Ma J."/>
        </authorList>
    </citation>
    <scope>NUCLEOTIDE SEQUENCE [LARGE SCALE GENOMIC DNA]</scope>
    <source>
        <strain evidence="3">CGMCC 1.12479</strain>
    </source>
</reference>
<keyword evidence="3" id="KW-1185">Reference proteome</keyword>
<evidence type="ECO:0000313" key="2">
    <source>
        <dbReference type="EMBL" id="GGC31974.1"/>
    </source>
</evidence>
<proteinExistence type="predicted"/>